<accession>A0A369JN36</accession>
<dbReference type="InParanoid" id="A0A369JN36"/>
<organism evidence="1 2">
    <name type="scientific">Hypsizygus marmoreus</name>
    <name type="common">White beech mushroom</name>
    <name type="synonym">Agaricus marmoreus</name>
    <dbReference type="NCBI Taxonomy" id="39966"/>
    <lineage>
        <taxon>Eukaryota</taxon>
        <taxon>Fungi</taxon>
        <taxon>Dikarya</taxon>
        <taxon>Basidiomycota</taxon>
        <taxon>Agaricomycotina</taxon>
        <taxon>Agaricomycetes</taxon>
        <taxon>Agaricomycetidae</taxon>
        <taxon>Agaricales</taxon>
        <taxon>Tricholomatineae</taxon>
        <taxon>Lyophyllaceae</taxon>
        <taxon>Hypsizygus</taxon>
    </lineage>
</organism>
<gene>
    <name evidence="1" type="ORF">Hypma_013062</name>
</gene>
<reference evidence="1" key="1">
    <citation type="submission" date="2018-04" db="EMBL/GenBank/DDBJ databases">
        <title>Whole genome sequencing of Hypsizygus marmoreus.</title>
        <authorList>
            <person name="Choi I.-G."/>
            <person name="Min B."/>
            <person name="Kim J.-G."/>
            <person name="Kim S."/>
            <person name="Oh Y.-L."/>
            <person name="Kong W.-S."/>
            <person name="Park H."/>
            <person name="Jeong J."/>
            <person name="Song E.-S."/>
        </authorList>
    </citation>
    <scope>NUCLEOTIDE SEQUENCE [LARGE SCALE GENOMIC DNA]</scope>
    <source>
        <strain evidence="1">51987-8</strain>
    </source>
</reference>
<proteinExistence type="predicted"/>
<protein>
    <submittedName>
        <fullName evidence="1">Uncharacterized protein</fullName>
    </submittedName>
</protein>
<keyword evidence="2" id="KW-1185">Reference proteome</keyword>
<evidence type="ECO:0000313" key="2">
    <source>
        <dbReference type="Proteomes" id="UP000076154"/>
    </source>
</evidence>
<comment type="caution">
    <text evidence="1">The sequence shown here is derived from an EMBL/GenBank/DDBJ whole genome shotgun (WGS) entry which is preliminary data.</text>
</comment>
<evidence type="ECO:0000313" key="1">
    <source>
        <dbReference type="EMBL" id="RDB20196.1"/>
    </source>
</evidence>
<dbReference type="EMBL" id="LUEZ02000071">
    <property type="protein sequence ID" value="RDB20196.1"/>
    <property type="molecule type" value="Genomic_DNA"/>
</dbReference>
<dbReference type="AlphaFoldDB" id="A0A369JN36"/>
<name>A0A369JN36_HYPMA</name>
<dbReference type="Proteomes" id="UP000076154">
    <property type="component" value="Unassembled WGS sequence"/>
</dbReference>
<dbReference type="OrthoDB" id="2609391at2759"/>
<sequence length="164" mass="18547">MSVTLVPSMNKLQLIAKSTKSHPASQPHIPMPLPLPTYRPAGLRLFYGFDIHEEWLIRFADQHMANCFGYDPIKYDASSKMNIARRILINITGINNLTLASGQVDETAIANGTVLEEPECSFVPLLAVCSSRRKSYDSRPSRAQFERLQELIGRPAKWWIECDD</sequence>